<proteinExistence type="predicted"/>
<accession>A0AC34Q4X2</accession>
<dbReference type="Proteomes" id="UP000887576">
    <property type="component" value="Unplaced"/>
</dbReference>
<name>A0AC34Q4X2_9BILA</name>
<reference evidence="2" key="1">
    <citation type="submission" date="2022-11" db="UniProtKB">
        <authorList>
            <consortium name="WormBaseParasite"/>
        </authorList>
    </citation>
    <scope>IDENTIFICATION</scope>
</reference>
<evidence type="ECO:0000313" key="2">
    <source>
        <dbReference type="WBParaSite" id="JU765_v2.g13027.t1"/>
    </source>
</evidence>
<organism evidence="1 2">
    <name type="scientific">Panagrolaimus sp. JU765</name>
    <dbReference type="NCBI Taxonomy" id="591449"/>
    <lineage>
        <taxon>Eukaryota</taxon>
        <taxon>Metazoa</taxon>
        <taxon>Ecdysozoa</taxon>
        <taxon>Nematoda</taxon>
        <taxon>Chromadorea</taxon>
        <taxon>Rhabditida</taxon>
        <taxon>Tylenchina</taxon>
        <taxon>Panagrolaimomorpha</taxon>
        <taxon>Panagrolaimoidea</taxon>
        <taxon>Panagrolaimidae</taxon>
        <taxon>Panagrolaimus</taxon>
    </lineage>
</organism>
<protein>
    <submittedName>
        <fullName evidence="2">Reverse transcriptase domain-containing protein</fullName>
    </submittedName>
</protein>
<evidence type="ECO:0000313" key="1">
    <source>
        <dbReference type="Proteomes" id="UP000887576"/>
    </source>
</evidence>
<dbReference type="WBParaSite" id="JU765_v2.g13027.t1">
    <property type="protein sequence ID" value="JU765_v2.g13027.t1"/>
    <property type="gene ID" value="JU765_v2.g13027"/>
</dbReference>
<sequence length="803" mass="92633">MRLIAVYAPPDMNSRNFTKLMDCIYEHSIGIKTIIVGDFNVTKLKWDGSDITTPGSKQALIMELCNAAELNQLIKWPTRNEQILDLLLVNSKENIGQVQIIDAPANPISNKLASDHKIIKFKVWTDNIIDNKETQPRLNFFKADYQGMNKMFAGIRWMEELSKPNVIDNVDIFYHYIEEAVSIYTPFVTPQERKLPKYLSNALEKLDRLSTFSSSTRAGEIATLSKDIFVKLLKLDKNREKLWLTKDQNKIFQYMAKVTKEKVKIPALLDEKNGLVMDDKGKADLFAEYFSNVFTKSSSNGDEPYMNIEPGASNNCMEWTNGGTWKLLQELPDKLNQSPDGIPFTVYKNCSFQLSFPITILMNQIIEQEWIPAKMKEAILVPIFKKGSKQLASNWRGIFLTTPIAKLLDRYLNSKFNEFLKLKNILPHEQHGFRQAKSVTTNLVEATDIITKFMDSKDGHCLAVYFDVSKAFDSLNHELLTKKLLKSGMEMKLLKLLHEFIHGKTFKVKIGNEWSETKTMLSGVPQGTSLGPSLFNFYVADLPDYCRTENVQLLMFADDIKIISDSVEKTQTFINKLHQYCQENKLEIAINKTYLIQYGKKKNDVILKYGDQLICEQSDGIRDLGLYIQSNLKWNHHVANITTTAKWKLKQLFQYLHCSNYLLLTQLYKIYVRPSLEFSTQVFSGIPKKLIQKIENVQRLATRMIFKRCKLYYVDYESRLEKLQLEKLEERRKSADVKLFQRILNGQTDCTIPINRSQSHTRRANQIIKPFANKKIRASCFTVRIHDLIDPAADTAKDQPITN</sequence>